<name>A0A9P9DP81_9HYPO</name>
<comment type="caution">
    <text evidence="1">The sequence shown here is derived from an EMBL/GenBank/DDBJ whole genome shotgun (WGS) entry which is preliminary data.</text>
</comment>
<dbReference type="SUPFAM" id="SSF48403">
    <property type="entry name" value="Ankyrin repeat"/>
    <property type="match status" value="1"/>
</dbReference>
<gene>
    <name evidence="1" type="ORF">EDB81DRAFT_766094</name>
</gene>
<accession>A0A9P9DP81</accession>
<organism evidence="1 2">
    <name type="scientific">Dactylonectria macrodidyma</name>
    <dbReference type="NCBI Taxonomy" id="307937"/>
    <lineage>
        <taxon>Eukaryota</taxon>
        <taxon>Fungi</taxon>
        <taxon>Dikarya</taxon>
        <taxon>Ascomycota</taxon>
        <taxon>Pezizomycotina</taxon>
        <taxon>Sordariomycetes</taxon>
        <taxon>Hypocreomycetidae</taxon>
        <taxon>Hypocreales</taxon>
        <taxon>Nectriaceae</taxon>
        <taxon>Dactylonectria</taxon>
    </lineage>
</organism>
<reference evidence="1" key="1">
    <citation type="journal article" date="2021" name="Nat. Commun.">
        <title>Genetic determinants of endophytism in the Arabidopsis root mycobiome.</title>
        <authorList>
            <person name="Mesny F."/>
            <person name="Miyauchi S."/>
            <person name="Thiergart T."/>
            <person name="Pickel B."/>
            <person name="Atanasova L."/>
            <person name="Karlsson M."/>
            <person name="Huettel B."/>
            <person name="Barry K.W."/>
            <person name="Haridas S."/>
            <person name="Chen C."/>
            <person name="Bauer D."/>
            <person name="Andreopoulos W."/>
            <person name="Pangilinan J."/>
            <person name="LaButti K."/>
            <person name="Riley R."/>
            <person name="Lipzen A."/>
            <person name="Clum A."/>
            <person name="Drula E."/>
            <person name="Henrissat B."/>
            <person name="Kohler A."/>
            <person name="Grigoriev I.V."/>
            <person name="Martin F.M."/>
            <person name="Hacquard S."/>
        </authorList>
    </citation>
    <scope>NUCLEOTIDE SEQUENCE</scope>
    <source>
        <strain evidence="1">MPI-CAGE-AT-0147</strain>
    </source>
</reference>
<evidence type="ECO:0000313" key="2">
    <source>
        <dbReference type="Proteomes" id="UP000738349"/>
    </source>
</evidence>
<dbReference type="Gene3D" id="1.25.40.20">
    <property type="entry name" value="Ankyrin repeat-containing domain"/>
    <property type="match status" value="1"/>
</dbReference>
<dbReference type="AlphaFoldDB" id="A0A9P9DP81"/>
<protein>
    <recommendedName>
        <fullName evidence="3">Ankyrin repeat protein</fullName>
    </recommendedName>
</protein>
<dbReference type="OrthoDB" id="194358at2759"/>
<dbReference type="InterPro" id="IPR036770">
    <property type="entry name" value="Ankyrin_rpt-contain_sf"/>
</dbReference>
<keyword evidence="2" id="KW-1185">Reference proteome</keyword>
<sequence>MTTSLVWCPPHCPPHCLSNAEKNPVLTLVLKRAIDCEDITSPVAIYSLHISIRIFITSSYPGFEWPKGILSTQRLISVSVPLSPNMEAFAFAASLGSVTELVVKSLSALYRLQTQLSNAPSDNKQLYQMMQRMEGVLDEIQALSTPGGDCLDDIARLAASWDEHAIATRDDLKTLLVTLDKLQDHFNTPSRTSKMELRQVVAERLDGLSWSTLEERHAIEATRSAVERNESLFLTLPGKAESDPKLVNAAAVFPREEHQNETGSVAYEIKCRMFSFYVPLDFVSGKRIKSYTLSKKGQGLREQKSRCLNDSLSGDVKFTLQTYSYNHNADSRRHLNAGDATAIRQMFASGQARPTDILTPTENSLLHEIVVRHGIGAPNMLELCQTLLQSTGVIDVDLVNRNNGTALMQCCQFMLEDPSAFTRMQPLASLLIQRGANLSISDNNGQSSLLLMFQMSQGHQYLTQILHQFTELDILQDFEPKDLWLISSLARSNHSFRRKLEVEFCAMRTPAEISSDPRPRFEAVPELDADTQRAWLKFTSRVDRVLFMRTICSYGTVEMPNHHSYNALYVAMGWDDDLPLVLETILRHGYGRRDQQPARTDHAIRCGSEIIDSTRNGKLYLKQLLDAGLALKCEDYIRITAVVHAVDLRAVQSLEHLISVGADAERRRRFGTTALELATSNLKRQHPRTRTRGIGGKWSVEEPSISLSTDQAVHACLVKAMRHEVISSPLATLHGADGSQVQQGWLENIFGTLYTFTARLALGMLLSMHMLR</sequence>
<dbReference type="EMBL" id="JAGMUV010000023">
    <property type="protein sequence ID" value="KAH7123144.1"/>
    <property type="molecule type" value="Genomic_DNA"/>
</dbReference>
<dbReference type="Proteomes" id="UP000738349">
    <property type="component" value="Unassembled WGS sequence"/>
</dbReference>
<proteinExistence type="predicted"/>
<evidence type="ECO:0008006" key="3">
    <source>
        <dbReference type="Google" id="ProtNLM"/>
    </source>
</evidence>
<evidence type="ECO:0000313" key="1">
    <source>
        <dbReference type="EMBL" id="KAH7123144.1"/>
    </source>
</evidence>